<feature type="domain" description="DUF3616" evidence="2">
    <location>
        <begin position="190"/>
        <end position="325"/>
    </location>
</feature>
<proteinExistence type="predicted"/>
<evidence type="ECO:0000313" key="4">
    <source>
        <dbReference type="Proteomes" id="UP000267464"/>
    </source>
</evidence>
<feature type="compositionally biased region" description="Basic residues" evidence="1">
    <location>
        <begin position="1"/>
        <end position="17"/>
    </location>
</feature>
<comment type="caution">
    <text evidence="3">The sequence shown here is derived from an EMBL/GenBank/DDBJ whole genome shotgun (WGS) entry which is preliminary data.</text>
</comment>
<evidence type="ECO:0000313" key="3">
    <source>
        <dbReference type="EMBL" id="RQP26094.1"/>
    </source>
</evidence>
<dbReference type="Proteomes" id="UP000267464">
    <property type="component" value="Unassembled WGS sequence"/>
</dbReference>
<dbReference type="EMBL" id="QUSW01000001">
    <property type="protein sequence ID" value="RQP26094.1"/>
    <property type="molecule type" value="Genomic_DNA"/>
</dbReference>
<feature type="domain" description="DUF3616" evidence="2">
    <location>
        <begin position="84"/>
        <end position="164"/>
    </location>
</feature>
<feature type="region of interest" description="Disordered" evidence="1">
    <location>
        <begin position="1"/>
        <end position="29"/>
    </location>
</feature>
<name>A0A3N7HUZ2_9BURK</name>
<protein>
    <submittedName>
        <fullName evidence="3">DUF3616 domain-containing protein</fullName>
    </submittedName>
</protein>
<dbReference type="InterPro" id="IPR022060">
    <property type="entry name" value="DUF3616"/>
</dbReference>
<keyword evidence="4" id="KW-1185">Reference proteome</keyword>
<accession>A0A3N7HUZ2</accession>
<evidence type="ECO:0000259" key="2">
    <source>
        <dbReference type="Pfam" id="PF12275"/>
    </source>
</evidence>
<reference evidence="3 4" key="1">
    <citation type="submission" date="2018-08" db="EMBL/GenBank/DDBJ databases">
        <authorList>
            <person name="Khan S.A."/>
            <person name="Jeon C.O."/>
            <person name="Chun B.H."/>
            <person name="Jeong S.E."/>
        </authorList>
    </citation>
    <scope>NUCLEOTIDE SEQUENCE [LARGE SCALE GENOMIC DNA]</scope>
    <source>
        <strain evidence="3 4">S-16</strain>
    </source>
</reference>
<evidence type="ECO:0000256" key="1">
    <source>
        <dbReference type="SAM" id="MobiDB-lite"/>
    </source>
</evidence>
<organism evidence="3 4">
    <name type="scientific">Piscinibacter terrae</name>
    <dbReference type="NCBI Taxonomy" id="2496871"/>
    <lineage>
        <taxon>Bacteria</taxon>
        <taxon>Pseudomonadati</taxon>
        <taxon>Pseudomonadota</taxon>
        <taxon>Betaproteobacteria</taxon>
        <taxon>Burkholderiales</taxon>
        <taxon>Sphaerotilaceae</taxon>
        <taxon>Piscinibacter</taxon>
    </lineage>
</organism>
<sequence>MRRKSSAAWRKPSRPSRRRSEATSASLRMRGSGLPATLCRFTIARQEEPPMNCLLRSLLCAGTFIAAGQAASAQSSYTGMGDASAAEPLGNGHFIVADDESDVLRIYKRDTAAPVASVDLTDVLRNRKPSGKAVEADIEGAAMVGERIYWISSHARKGKSGDADPNRHRLFATDIDRSGPVPTVKPVGQVHEALLQELLQDPRFDVLKTASERKPEDKDGLNIEGLASTPEGGLLIGFRNPLPKGRALVVLLLNPQQVIDGGARPQFGELIRLDLGQRGIRSIERAGHDYLIAAGPFATASQSKARPAFALYRWSGKPGAKPEKLQSLDNGSFRAEALFFDADTRDIVLLSDDGDEQVGPVDCKDKSVPADRKSFRSWVLPWPAAHP</sequence>
<dbReference type="Pfam" id="PF12275">
    <property type="entry name" value="DUF3616"/>
    <property type="match status" value="2"/>
</dbReference>
<gene>
    <name evidence="3" type="ORF">DZC73_03360</name>
</gene>
<reference evidence="3 4" key="2">
    <citation type="submission" date="2018-12" db="EMBL/GenBank/DDBJ databases">
        <title>Rhizobacter gummiphilus sp. nov., a rubber-degrading bacterium isolated from the soil of a botanical garden in Japan.</title>
        <authorList>
            <person name="Shunsuke S.S."/>
        </authorList>
    </citation>
    <scope>NUCLEOTIDE SEQUENCE [LARGE SCALE GENOMIC DNA]</scope>
    <source>
        <strain evidence="3 4">S-16</strain>
    </source>
</reference>
<dbReference type="AlphaFoldDB" id="A0A3N7HUZ2"/>